<dbReference type="Proteomes" id="UP000198348">
    <property type="component" value="Unassembled WGS sequence"/>
</dbReference>
<keyword evidence="6" id="KW-1185">Reference proteome</keyword>
<dbReference type="RefSeq" id="WP_089300438.1">
    <property type="nucleotide sequence ID" value="NZ_FZNW01000005.1"/>
</dbReference>
<proteinExistence type="inferred from homology"/>
<comment type="similarity">
    <text evidence="1">Belongs to the universal stress protein A family.</text>
</comment>
<sequence length="300" mass="31747">MDTVAHETGSLVVGIDGSEAALQAARWAAREAAHRELSVHLVYSINLAELYTGVIPPTADVREALREEGTAQLRAAEQAVKRAADIEVATHLESDAPAVVLRDASRLAHMLVVGSSGGGAIGTALGSITLKLAGHAECPVVVVRGDTSAGRTQGLPVVVGVDGSSRSGPALAYGFQEASLHGSPLTAVHVWSDADAERMLKSTRDFVDWEPIREAEERSLEQMLAGWTERYPDVEVERVVKRDNPKRVLSELSERAQLVVVATRGRGGFAGLLLGSTSHALIHSSACPVMLIGPESYPAE</sequence>
<accession>A0A238W4I9</accession>
<dbReference type="GO" id="GO:0005524">
    <property type="term" value="F:ATP binding"/>
    <property type="evidence" value="ECO:0007669"/>
    <property type="project" value="UniProtKB-KW"/>
</dbReference>
<reference evidence="5 6" key="1">
    <citation type="submission" date="2017-06" db="EMBL/GenBank/DDBJ databases">
        <authorList>
            <person name="Kim H.J."/>
            <person name="Triplett B.A."/>
        </authorList>
    </citation>
    <scope>NUCLEOTIDE SEQUENCE [LARGE SCALE GENOMIC DNA]</scope>
    <source>
        <strain evidence="5 6">DSM 45207</strain>
    </source>
</reference>
<dbReference type="Pfam" id="PF00582">
    <property type="entry name" value="Usp"/>
    <property type="match status" value="2"/>
</dbReference>
<dbReference type="EMBL" id="FZNW01000005">
    <property type="protein sequence ID" value="SNR41408.1"/>
    <property type="molecule type" value="Genomic_DNA"/>
</dbReference>
<keyword evidence="3" id="KW-0067">ATP-binding</keyword>
<dbReference type="Gene3D" id="3.40.50.620">
    <property type="entry name" value="HUPs"/>
    <property type="match status" value="2"/>
</dbReference>
<dbReference type="AlphaFoldDB" id="A0A238W4I9"/>
<dbReference type="InterPro" id="IPR006015">
    <property type="entry name" value="Universal_stress_UspA"/>
</dbReference>
<feature type="domain" description="UspA" evidence="4">
    <location>
        <begin position="11"/>
        <end position="144"/>
    </location>
</feature>
<feature type="domain" description="UspA" evidence="4">
    <location>
        <begin position="157"/>
        <end position="292"/>
    </location>
</feature>
<evidence type="ECO:0000259" key="4">
    <source>
        <dbReference type="Pfam" id="PF00582"/>
    </source>
</evidence>
<dbReference type="PANTHER" id="PTHR46268:SF27">
    <property type="entry name" value="UNIVERSAL STRESS PROTEIN RV2623"/>
    <property type="match status" value="1"/>
</dbReference>
<dbReference type="InterPro" id="IPR014729">
    <property type="entry name" value="Rossmann-like_a/b/a_fold"/>
</dbReference>
<dbReference type="PANTHER" id="PTHR46268">
    <property type="entry name" value="STRESS RESPONSE PROTEIN NHAX"/>
    <property type="match status" value="1"/>
</dbReference>
<evidence type="ECO:0000256" key="3">
    <source>
        <dbReference type="ARBA" id="ARBA00022840"/>
    </source>
</evidence>
<dbReference type="InterPro" id="IPR006016">
    <property type="entry name" value="UspA"/>
</dbReference>
<evidence type="ECO:0000256" key="2">
    <source>
        <dbReference type="ARBA" id="ARBA00022741"/>
    </source>
</evidence>
<protein>
    <submittedName>
        <fullName evidence="5">Nucleotide-binding universal stress protein, UspA family</fullName>
    </submittedName>
</protein>
<dbReference type="PRINTS" id="PR01438">
    <property type="entry name" value="UNVRSLSTRESS"/>
</dbReference>
<evidence type="ECO:0000313" key="5">
    <source>
        <dbReference type="EMBL" id="SNR41408.1"/>
    </source>
</evidence>
<organism evidence="5 6">
    <name type="scientific">Haloechinothrix alba</name>
    <dbReference type="NCBI Taxonomy" id="664784"/>
    <lineage>
        <taxon>Bacteria</taxon>
        <taxon>Bacillati</taxon>
        <taxon>Actinomycetota</taxon>
        <taxon>Actinomycetes</taxon>
        <taxon>Pseudonocardiales</taxon>
        <taxon>Pseudonocardiaceae</taxon>
        <taxon>Haloechinothrix</taxon>
    </lineage>
</organism>
<dbReference type="SUPFAM" id="SSF52402">
    <property type="entry name" value="Adenine nucleotide alpha hydrolases-like"/>
    <property type="match status" value="2"/>
</dbReference>
<evidence type="ECO:0000313" key="6">
    <source>
        <dbReference type="Proteomes" id="UP000198348"/>
    </source>
</evidence>
<keyword evidence="2" id="KW-0547">Nucleotide-binding</keyword>
<dbReference type="OrthoDB" id="3404132at2"/>
<name>A0A238W4I9_9PSEU</name>
<evidence type="ECO:0000256" key="1">
    <source>
        <dbReference type="ARBA" id="ARBA00008791"/>
    </source>
</evidence>
<gene>
    <name evidence="5" type="ORF">SAMN06265360_105105</name>
</gene>